<feature type="transmembrane region" description="Helical" evidence="1">
    <location>
        <begin position="32"/>
        <end position="54"/>
    </location>
</feature>
<keyword evidence="1" id="KW-0812">Transmembrane</keyword>
<comment type="caution">
    <text evidence="2">The sequence shown here is derived from an EMBL/GenBank/DDBJ whole genome shotgun (WGS) entry which is preliminary data.</text>
</comment>
<accession>A0ABW2H0M7</accession>
<protein>
    <submittedName>
        <fullName evidence="2">Uncharacterized protein</fullName>
    </submittedName>
</protein>
<name>A0ABW2H0M7_9ACTN</name>
<sequence>MRKLIAGSLAGSGLFLLMVVDTLLPGGPRIPIGVVFVPFALTFACFIGVMKAVNGSYFGQLPMAKFWPLLRALPAAVKVGGALLLVLTAANYFLSTTGVTDEADFQRGFAGNGVWISAGAAMLAYGAMRLDRIPADARPAPSAWSVRWWTIGTMGVGAALAAAVLLLPQVHDTREVHEELRTRFEARGWVSHLVAADTSHNSFRVYLDSADSALQAEACTSLRAYATELGRSAELYLFDGVHKASRLRSC</sequence>
<keyword evidence="3" id="KW-1185">Reference proteome</keyword>
<dbReference type="RefSeq" id="WP_376808664.1">
    <property type="nucleotide sequence ID" value="NZ_JBHTAC010000030.1"/>
</dbReference>
<feature type="transmembrane region" description="Helical" evidence="1">
    <location>
        <begin position="109"/>
        <end position="127"/>
    </location>
</feature>
<feature type="transmembrane region" description="Helical" evidence="1">
    <location>
        <begin position="75"/>
        <end position="94"/>
    </location>
</feature>
<evidence type="ECO:0000313" key="2">
    <source>
        <dbReference type="EMBL" id="MFC7245765.1"/>
    </source>
</evidence>
<gene>
    <name evidence="2" type="ORF">ACFQO7_25095</name>
</gene>
<feature type="transmembrane region" description="Helical" evidence="1">
    <location>
        <begin position="148"/>
        <end position="167"/>
    </location>
</feature>
<evidence type="ECO:0000313" key="3">
    <source>
        <dbReference type="Proteomes" id="UP001596392"/>
    </source>
</evidence>
<keyword evidence="1" id="KW-0472">Membrane</keyword>
<dbReference type="EMBL" id="JBHTAC010000030">
    <property type="protein sequence ID" value="MFC7245765.1"/>
    <property type="molecule type" value="Genomic_DNA"/>
</dbReference>
<evidence type="ECO:0000256" key="1">
    <source>
        <dbReference type="SAM" id="Phobius"/>
    </source>
</evidence>
<dbReference type="Proteomes" id="UP001596392">
    <property type="component" value="Unassembled WGS sequence"/>
</dbReference>
<keyword evidence="1" id="KW-1133">Transmembrane helix</keyword>
<reference evidence="3" key="1">
    <citation type="journal article" date="2019" name="Int. J. Syst. Evol. Microbiol.">
        <title>The Global Catalogue of Microorganisms (GCM) 10K type strain sequencing project: providing services to taxonomists for standard genome sequencing and annotation.</title>
        <authorList>
            <consortium name="The Broad Institute Genomics Platform"/>
            <consortium name="The Broad Institute Genome Sequencing Center for Infectious Disease"/>
            <person name="Wu L."/>
            <person name="Ma J."/>
        </authorList>
    </citation>
    <scope>NUCLEOTIDE SEQUENCE [LARGE SCALE GENOMIC DNA]</scope>
    <source>
        <strain evidence="3">CGMCC 1.9106</strain>
    </source>
</reference>
<organism evidence="2 3">
    <name type="scientific">Catellatospora aurea</name>
    <dbReference type="NCBI Taxonomy" id="1337874"/>
    <lineage>
        <taxon>Bacteria</taxon>
        <taxon>Bacillati</taxon>
        <taxon>Actinomycetota</taxon>
        <taxon>Actinomycetes</taxon>
        <taxon>Micromonosporales</taxon>
        <taxon>Micromonosporaceae</taxon>
        <taxon>Catellatospora</taxon>
    </lineage>
</organism>
<proteinExistence type="predicted"/>